<organism evidence="5 6">
    <name type="scientific">Acacia crassicarpa</name>
    <name type="common">northern wattle</name>
    <dbReference type="NCBI Taxonomy" id="499986"/>
    <lineage>
        <taxon>Eukaryota</taxon>
        <taxon>Viridiplantae</taxon>
        <taxon>Streptophyta</taxon>
        <taxon>Embryophyta</taxon>
        <taxon>Tracheophyta</taxon>
        <taxon>Spermatophyta</taxon>
        <taxon>Magnoliopsida</taxon>
        <taxon>eudicotyledons</taxon>
        <taxon>Gunneridae</taxon>
        <taxon>Pentapetalae</taxon>
        <taxon>rosids</taxon>
        <taxon>fabids</taxon>
        <taxon>Fabales</taxon>
        <taxon>Fabaceae</taxon>
        <taxon>Caesalpinioideae</taxon>
        <taxon>mimosoid clade</taxon>
        <taxon>Acacieae</taxon>
        <taxon>Acacia</taxon>
    </lineage>
</organism>
<dbReference type="InterPro" id="IPR033734">
    <property type="entry name" value="Jacalin-like_lectin_dom_plant"/>
</dbReference>
<dbReference type="SMART" id="SM00915">
    <property type="entry name" value="Jacalin"/>
    <property type="match status" value="3"/>
</dbReference>
<dbReference type="Pfam" id="PF01419">
    <property type="entry name" value="Jacalin"/>
    <property type="match status" value="3"/>
</dbReference>
<keyword evidence="2" id="KW-0430">Lectin</keyword>
<dbReference type="InterPro" id="IPR001229">
    <property type="entry name" value="Jacalin-like_lectin_dom"/>
</dbReference>
<dbReference type="CDD" id="cd09612">
    <property type="entry name" value="Jacalin"/>
    <property type="match status" value="3"/>
</dbReference>
<sequence>MISLGPWGGPGGDHWSFNASLAITEIVITLVENNIHAISFKDASGNISGTFGGRDLNATTRVEKKIPIQWPSEYLMSISGNYGDYVGLLVIRSLSFITNLNTYGPFGTTSADDAPFSIPTADSVVVGFHGRAGHFVDALGIFVKPVDSHNGTISLGPWGGPGGEDPFSFRVEGSGIEEIIVEHGDTVNSIAFKDANGNYYGKFGGKDPNEVGAEKKIGIRWPSERLMSISGHYGDYVGLLVIRSLAFITNLNTYGPFGTTSGDDTPFSIPTADSVVVGFHGRAGHFVDALGIFVKPVDSHNGTISLGPWGGPGGEDPFSFRVEGSWIKEIIVEQGDTINSIAFKDADGNYYGKFGGKDPNDIGAERTVKINGPSEYLTSISGTYGEYGGHQVIRSLSFITNLNTLGPLGTASGASFTIPIQGSLVIGFYGRAGHVLDSIGIIVKPAITN</sequence>
<dbReference type="Gene3D" id="2.100.10.30">
    <property type="entry name" value="Jacalin-like lectin domain"/>
    <property type="match status" value="3"/>
</dbReference>
<proteinExistence type="inferred from homology"/>
<keyword evidence="6" id="KW-1185">Reference proteome</keyword>
<dbReference type="PROSITE" id="PS51752">
    <property type="entry name" value="JACALIN_LECTIN"/>
    <property type="match status" value="3"/>
</dbReference>
<gene>
    <name evidence="5" type="ORF">QN277_011664</name>
</gene>
<name>A0AAE1MZS6_9FABA</name>
<dbReference type="SUPFAM" id="SSF51101">
    <property type="entry name" value="Mannose-binding lectins"/>
    <property type="match status" value="3"/>
</dbReference>
<dbReference type="AlphaFoldDB" id="A0AAE1MZS6"/>
<evidence type="ECO:0000256" key="3">
    <source>
        <dbReference type="ARBA" id="ARBA00074236"/>
    </source>
</evidence>
<accession>A0AAE1MZS6</accession>
<dbReference type="FunFam" id="2.100.10.30:FF:000001">
    <property type="entry name" value="Jacalin-related lectin 33"/>
    <property type="match status" value="3"/>
</dbReference>
<dbReference type="PANTHER" id="PTHR46506">
    <property type="entry name" value="OS05G0143600 PROTEIN"/>
    <property type="match status" value="1"/>
</dbReference>
<reference evidence="5" key="1">
    <citation type="submission" date="2023-10" db="EMBL/GenBank/DDBJ databases">
        <title>Chromosome-level genome of the transformable northern wattle, Acacia crassicarpa.</title>
        <authorList>
            <person name="Massaro I."/>
            <person name="Sinha N.R."/>
            <person name="Poethig S."/>
            <person name="Leichty A.R."/>
        </authorList>
    </citation>
    <scope>NUCLEOTIDE SEQUENCE</scope>
    <source>
        <strain evidence="5">Acra3RX</strain>
        <tissue evidence="5">Leaf</tissue>
    </source>
</reference>
<dbReference type="EMBL" id="JAWXYG010000002">
    <property type="protein sequence ID" value="KAK4279976.1"/>
    <property type="molecule type" value="Genomic_DNA"/>
</dbReference>
<comment type="similarity">
    <text evidence="1">Belongs to the jacalin lectin family.</text>
</comment>
<evidence type="ECO:0000256" key="1">
    <source>
        <dbReference type="ARBA" id="ARBA00006568"/>
    </source>
</evidence>
<evidence type="ECO:0000313" key="6">
    <source>
        <dbReference type="Proteomes" id="UP001293593"/>
    </source>
</evidence>
<evidence type="ECO:0000259" key="4">
    <source>
        <dbReference type="PROSITE" id="PS51752"/>
    </source>
</evidence>
<protein>
    <recommendedName>
        <fullName evidence="3">Mannose/glucose-specific lectin</fullName>
    </recommendedName>
</protein>
<dbReference type="GO" id="GO:0005536">
    <property type="term" value="F:D-glucose binding"/>
    <property type="evidence" value="ECO:0007669"/>
    <property type="project" value="UniProtKB-ARBA"/>
</dbReference>
<evidence type="ECO:0000256" key="2">
    <source>
        <dbReference type="ARBA" id="ARBA00022734"/>
    </source>
</evidence>
<feature type="domain" description="Jacalin-type lectin" evidence="4">
    <location>
        <begin position="303"/>
        <end position="445"/>
    </location>
</feature>
<feature type="domain" description="Jacalin-type lectin" evidence="4">
    <location>
        <begin position="152"/>
        <end position="296"/>
    </location>
</feature>
<comment type="caution">
    <text evidence="5">The sequence shown here is derived from an EMBL/GenBank/DDBJ whole genome shotgun (WGS) entry which is preliminary data.</text>
</comment>
<feature type="domain" description="Jacalin-type lectin" evidence="4">
    <location>
        <begin position="1"/>
        <end position="145"/>
    </location>
</feature>
<dbReference type="InterPro" id="IPR036404">
    <property type="entry name" value="Jacalin-like_lectin_dom_sf"/>
</dbReference>
<evidence type="ECO:0000313" key="5">
    <source>
        <dbReference type="EMBL" id="KAK4279976.1"/>
    </source>
</evidence>
<dbReference type="GO" id="GO:0005537">
    <property type="term" value="F:D-mannose binding"/>
    <property type="evidence" value="ECO:0007669"/>
    <property type="project" value="UniProtKB-ARBA"/>
</dbReference>
<dbReference type="Proteomes" id="UP001293593">
    <property type="component" value="Unassembled WGS sequence"/>
</dbReference>